<dbReference type="OrthoDB" id="410592at2759"/>
<feature type="disulfide bond" evidence="17">
    <location>
        <begin position="544"/>
        <end position="554"/>
    </location>
</feature>
<keyword evidence="6" id="KW-0479">Metal-binding</keyword>
<dbReference type="Gene3D" id="3.30.1680.10">
    <property type="entry name" value="ligand-binding face of the semaphorins, domain 2"/>
    <property type="match status" value="1"/>
</dbReference>
<keyword evidence="7 20" id="KW-0732">Signal</keyword>
<evidence type="ECO:0000256" key="5">
    <source>
        <dbReference type="ARBA" id="ARBA00022692"/>
    </source>
</evidence>
<feature type="disulfide bond" evidence="17">
    <location>
        <begin position="557"/>
        <end position="560"/>
    </location>
</feature>
<evidence type="ECO:0000256" key="20">
    <source>
        <dbReference type="SAM" id="SignalP"/>
    </source>
</evidence>
<dbReference type="GO" id="GO:0005925">
    <property type="term" value="C:focal adhesion"/>
    <property type="evidence" value="ECO:0000318"/>
    <property type="project" value="GO_Central"/>
</dbReference>
<organism evidence="25 26">
    <name type="scientific">Trichoplax adhaerens</name>
    <name type="common">Trichoplax reptans</name>
    <dbReference type="NCBI Taxonomy" id="10228"/>
    <lineage>
        <taxon>Eukaryota</taxon>
        <taxon>Metazoa</taxon>
        <taxon>Placozoa</taxon>
        <taxon>Uniplacotomia</taxon>
        <taxon>Trichoplacea</taxon>
        <taxon>Trichoplacidae</taxon>
        <taxon>Trichoplax</taxon>
    </lineage>
</organism>
<feature type="disulfide bond" evidence="17">
    <location>
        <begin position="474"/>
        <end position="511"/>
    </location>
</feature>
<evidence type="ECO:0000256" key="10">
    <source>
        <dbReference type="ARBA" id="ARBA00022842"/>
    </source>
</evidence>
<feature type="disulfide bond" evidence="17">
    <location>
        <begin position="47"/>
        <end position="58"/>
    </location>
</feature>
<gene>
    <name evidence="25" type="ORF">TRIADDRAFT_54882</name>
</gene>
<dbReference type="EMBL" id="DS985243">
    <property type="protein sequence ID" value="EDV26654.1"/>
    <property type="molecule type" value="Genomic_DNA"/>
</dbReference>
<dbReference type="FunCoup" id="B3RT93">
    <property type="interactions" value="1673"/>
</dbReference>
<evidence type="ECO:0000256" key="1">
    <source>
        <dbReference type="ARBA" id="ARBA00004251"/>
    </source>
</evidence>
<keyword evidence="4" id="KW-0245">EGF-like domain</keyword>
<feature type="domain" description="PSI" evidence="22">
    <location>
        <begin position="26"/>
        <end position="69"/>
    </location>
</feature>
<feature type="chain" id="PRO_5002798266" description="Integrin beta" evidence="20">
    <location>
        <begin position="23"/>
        <end position="776"/>
    </location>
</feature>
<dbReference type="InterPro" id="IPR057243">
    <property type="entry name" value="Integrin_I-EGF_CS"/>
</dbReference>
<keyword evidence="13 18" id="KW-0401">Integrin</keyword>
<dbReference type="PRINTS" id="PR01186">
    <property type="entry name" value="INTEGRINB"/>
</dbReference>
<dbReference type="Gene3D" id="4.10.1240.30">
    <property type="match status" value="1"/>
</dbReference>
<keyword evidence="9" id="KW-0106">Calcium</keyword>
<evidence type="ECO:0000256" key="17">
    <source>
        <dbReference type="PIRSR" id="PIRSR002512-1"/>
    </source>
</evidence>
<evidence type="ECO:0000256" key="18">
    <source>
        <dbReference type="RuleBase" id="RU000633"/>
    </source>
</evidence>
<dbReference type="SUPFAM" id="SSF69687">
    <property type="entry name" value="Integrin beta tail domain"/>
    <property type="match status" value="1"/>
</dbReference>
<feature type="disulfide bond" evidence="17">
    <location>
        <begin position="448"/>
        <end position="452"/>
    </location>
</feature>
<keyword evidence="16" id="KW-0325">Glycoprotein</keyword>
<feature type="disulfide bond" evidence="17">
    <location>
        <begin position="539"/>
        <end position="586"/>
    </location>
</feature>
<feature type="transmembrane region" description="Helical" evidence="19">
    <location>
        <begin position="649"/>
        <end position="671"/>
    </location>
</feature>
<dbReference type="SUPFAM" id="SSF69179">
    <property type="entry name" value="Integrin domains"/>
    <property type="match status" value="1"/>
</dbReference>
<feature type="disulfide bond" evidence="17">
    <location>
        <begin position="564"/>
        <end position="573"/>
    </location>
</feature>
<dbReference type="InterPro" id="IPR016201">
    <property type="entry name" value="PSI"/>
</dbReference>
<dbReference type="InterPro" id="IPR036465">
    <property type="entry name" value="vWFA_dom_sf"/>
</dbReference>
<keyword evidence="3" id="KW-1003">Cell membrane</keyword>
<feature type="disulfide bond" evidence="17">
    <location>
        <begin position="517"/>
        <end position="522"/>
    </location>
</feature>
<feature type="disulfide bond" evidence="17">
    <location>
        <begin position="34"/>
        <end position="44"/>
    </location>
</feature>
<evidence type="ECO:0000256" key="16">
    <source>
        <dbReference type="ARBA" id="ARBA00023180"/>
    </source>
</evidence>
<keyword evidence="10" id="KW-0460">Magnesium</keyword>
<keyword evidence="5 18" id="KW-0812">Transmembrane</keyword>
<evidence type="ECO:0000259" key="22">
    <source>
        <dbReference type="SMART" id="SM00423"/>
    </source>
</evidence>
<dbReference type="Gene3D" id="2.10.25.10">
    <property type="entry name" value="Laminin"/>
    <property type="match status" value="3"/>
</dbReference>
<feature type="domain" description="Integrin beta subunit cytoplasmic" evidence="23">
    <location>
        <begin position="672"/>
        <end position="717"/>
    </location>
</feature>
<evidence type="ECO:0000256" key="8">
    <source>
        <dbReference type="ARBA" id="ARBA00022737"/>
    </source>
</evidence>
<dbReference type="Gene3D" id="1.20.5.100">
    <property type="entry name" value="Cytochrome c1, transmembrane anchor, C-terminal"/>
    <property type="match status" value="1"/>
</dbReference>
<evidence type="ECO:0000256" key="2">
    <source>
        <dbReference type="ARBA" id="ARBA00007449"/>
    </source>
</evidence>
<dbReference type="Gene3D" id="2.60.40.1510">
    <property type="entry name" value="ntegrin, alpha v. Chain A, domain 3"/>
    <property type="match status" value="1"/>
</dbReference>
<dbReference type="InterPro" id="IPR014836">
    <property type="entry name" value="Integrin_bsu_cyt_dom"/>
</dbReference>
<dbReference type="SMART" id="SM01242">
    <property type="entry name" value="Integrin_B_tail"/>
    <property type="match status" value="1"/>
</dbReference>
<evidence type="ECO:0000256" key="4">
    <source>
        <dbReference type="ARBA" id="ARBA00022536"/>
    </source>
</evidence>
<dbReference type="SMART" id="SM00187">
    <property type="entry name" value="INB"/>
    <property type="match status" value="1"/>
</dbReference>
<dbReference type="Pfam" id="PF07965">
    <property type="entry name" value="Integrin_B_tail"/>
    <property type="match status" value="1"/>
</dbReference>
<dbReference type="Pfam" id="PF18372">
    <property type="entry name" value="I-EGF_1"/>
    <property type="match status" value="1"/>
</dbReference>
<dbReference type="STRING" id="10228.B3RT93"/>
<dbReference type="FunFam" id="3.40.50.410:FF:000002">
    <property type="entry name" value="Integrin beta"/>
    <property type="match status" value="1"/>
</dbReference>
<dbReference type="Pfam" id="PF00362">
    <property type="entry name" value="Integrin_beta"/>
    <property type="match status" value="1"/>
</dbReference>
<dbReference type="InterPro" id="IPR040622">
    <property type="entry name" value="EGF_integrin_1"/>
</dbReference>
<dbReference type="GO" id="GO:0033627">
    <property type="term" value="P:cell adhesion mediated by integrin"/>
    <property type="evidence" value="ECO:0000318"/>
    <property type="project" value="GO_Central"/>
</dbReference>
<dbReference type="SUPFAM" id="SSF53300">
    <property type="entry name" value="vWA-like"/>
    <property type="match status" value="1"/>
</dbReference>
<dbReference type="InterPro" id="IPR002369">
    <property type="entry name" value="Integrin_bsu_VWA"/>
</dbReference>
<dbReference type="InParanoid" id="B3RT93"/>
<feature type="disulfide bond" evidence="17">
    <location>
        <begin position="479"/>
        <end position="488"/>
    </location>
</feature>
<evidence type="ECO:0000256" key="9">
    <source>
        <dbReference type="ARBA" id="ARBA00022837"/>
    </source>
</evidence>
<dbReference type="PANTHER" id="PTHR10082:SF60">
    <property type="entry name" value="INTEGRIN BETA-PS"/>
    <property type="match status" value="1"/>
</dbReference>
<feature type="disulfide bond" evidence="17">
    <location>
        <begin position="570"/>
        <end position="643"/>
    </location>
</feature>
<comment type="subcellular location">
    <subcellularLocation>
        <location evidence="1 18">Cell membrane</location>
        <topology evidence="1 18">Single-pass type I membrane protein</topology>
    </subcellularLocation>
</comment>
<feature type="domain" description="Integrin beta subunit tail" evidence="24">
    <location>
        <begin position="564"/>
        <end position="648"/>
    </location>
</feature>
<dbReference type="SMART" id="SM00423">
    <property type="entry name" value="PSI"/>
    <property type="match status" value="1"/>
</dbReference>
<dbReference type="SUPFAM" id="SSF103575">
    <property type="entry name" value="Plexin repeat"/>
    <property type="match status" value="1"/>
</dbReference>
<reference evidence="25 26" key="1">
    <citation type="journal article" date="2008" name="Nature">
        <title>The Trichoplax genome and the nature of placozoans.</title>
        <authorList>
            <person name="Srivastava M."/>
            <person name="Begovic E."/>
            <person name="Chapman J."/>
            <person name="Putnam N.H."/>
            <person name="Hellsten U."/>
            <person name="Kawashima T."/>
            <person name="Kuo A."/>
            <person name="Mitros T."/>
            <person name="Salamov A."/>
            <person name="Carpenter M.L."/>
            <person name="Signorovitch A.Y."/>
            <person name="Moreno M.A."/>
            <person name="Kamm K."/>
            <person name="Grimwood J."/>
            <person name="Schmutz J."/>
            <person name="Shapiro H."/>
            <person name="Grigoriev I.V."/>
            <person name="Buss L.W."/>
            <person name="Schierwater B."/>
            <person name="Dellaporta S.L."/>
            <person name="Rokhsar D.S."/>
        </authorList>
    </citation>
    <scope>NUCLEOTIDE SEQUENCE [LARGE SCALE GENOMIC DNA]</scope>
    <source>
        <strain evidence="25 26">Grell-BS-1999</strain>
    </source>
</reference>
<dbReference type="InterPro" id="IPR015812">
    <property type="entry name" value="Integrin_bsu"/>
</dbReference>
<dbReference type="KEGG" id="tad:TRIADDRAFT_54882"/>
<feature type="disulfide bond" evidence="17">
    <location>
        <begin position="246"/>
        <end position="287"/>
    </location>
</feature>
<dbReference type="PANTHER" id="PTHR10082">
    <property type="entry name" value="INTEGRIN BETA SUBUNIT"/>
    <property type="match status" value="1"/>
</dbReference>
<dbReference type="FunFam" id="2.10.25.10:FF:000075">
    <property type="entry name" value="Integrin beta"/>
    <property type="match status" value="1"/>
</dbReference>
<dbReference type="InterPro" id="IPR032695">
    <property type="entry name" value="Integrin_dom_sf"/>
</dbReference>
<dbReference type="PROSITE" id="PS00243">
    <property type="entry name" value="I_EGF_1"/>
    <property type="match status" value="2"/>
</dbReference>
<dbReference type="InterPro" id="IPR036349">
    <property type="entry name" value="Integrin_bsu_tail_dom_sf"/>
</dbReference>
<sequence length="776" mass="85541">MVSAKYSLGYFLLLTCIGLTLCQVDRCNSYSDSCASCMNSDPTCAWCADENYRGSSRCRLLKNMQPSCSNIVQHISKASISSRPTLNENIQVAPSVVDLDLRVGQPAKFSIEVQPAANYPVDLYYLMDVSFSMRDDLDIMKGTINTIVNEMRTLSNRSSFGFGTFVDKPIAPFMDPSRYRRQVPCTGFPDFDPLKMVCDPTYGFVNAMPVTDDVNKFKNRLAVQNISSNLDSPEGGLDALLQVAVCTERIGWRSGARHVVIYASDSNYHYSGDGKLAGITKPNDGQCRVSSEGLFNGIEMDYPSLRQLRDKLEQFQILPVFAVTKRTFGEYVKLQNTLVGIGSLLGELSSNSSNIIEIIKNSYQTLVSTVQLFSTSTNDLNVAYDAICDSNDVRKGSNTCTNVGLGKKVTFNVSVTATRCPRPGITQEEFKIRVLGFGEVTVRAKYVCECGCALGQAAVPNSPRCTMGNGTYACGVCVCNPGRFGNLCQCDSEAAFSDTSGCKVNSTAILCSNRGDCQCGSCYCRQPQELCNGQGTCECGRCNCNSSIYTGRACDYCPTCPGICSANKECVECKVFASGQYSPAECSAKCSNVIITTVNTLNVIQGQERCVIPRTNSSCQMMYVHSLLENGTLLLVVQENEVCPQPPNIAAIVAGTVGGVIGAGLLILLIWKIMMMLKERKEFNEFESQRKKEKWNAIYGSTPDSWSFRNSLRIYRYMHRYTTNTSRKLLLCQDPERMKNMSYMLKKCSVLGRVRKPRDAQRFSKVKDGSEVLIRS</sequence>
<dbReference type="GO" id="GO:0009986">
    <property type="term" value="C:cell surface"/>
    <property type="evidence" value="ECO:0000318"/>
    <property type="project" value="GO_Central"/>
</dbReference>
<keyword evidence="8" id="KW-0677">Repeat</keyword>
<dbReference type="GO" id="GO:0098609">
    <property type="term" value="P:cell-cell adhesion"/>
    <property type="evidence" value="ECO:0000318"/>
    <property type="project" value="GO_Central"/>
</dbReference>
<dbReference type="GO" id="GO:0016477">
    <property type="term" value="P:cell migration"/>
    <property type="evidence" value="ECO:0000318"/>
    <property type="project" value="GO_Central"/>
</dbReference>
<dbReference type="GO" id="GO:0007229">
    <property type="term" value="P:integrin-mediated signaling pathway"/>
    <property type="evidence" value="ECO:0000318"/>
    <property type="project" value="GO_Central"/>
</dbReference>
<dbReference type="Pfam" id="PF17205">
    <property type="entry name" value="PSI_integrin"/>
    <property type="match status" value="1"/>
</dbReference>
<comment type="similarity">
    <text evidence="2 18">Belongs to the integrin beta chain family.</text>
</comment>
<dbReference type="RefSeq" id="XP_002110650.1">
    <property type="nucleotide sequence ID" value="XM_002110614.1"/>
</dbReference>
<feature type="disulfide bond" evidence="17">
    <location>
        <begin position="465"/>
        <end position="477"/>
    </location>
</feature>
<feature type="signal peptide" evidence="20">
    <location>
        <begin position="1"/>
        <end position="22"/>
    </location>
</feature>
<evidence type="ECO:0000259" key="21">
    <source>
        <dbReference type="SMART" id="SM00187"/>
    </source>
</evidence>
<dbReference type="SMART" id="SM01241">
    <property type="entry name" value="Integrin_b_cyt"/>
    <property type="match status" value="1"/>
</dbReference>
<proteinExistence type="inferred from homology"/>
<evidence type="ECO:0000256" key="15">
    <source>
        <dbReference type="ARBA" id="ARBA00023157"/>
    </source>
</evidence>
<dbReference type="OMA" id="SGNQNCT"/>
<evidence type="ECO:0000256" key="11">
    <source>
        <dbReference type="ARBA" id="ARBA00022889"/>
    </source>
</evidence>
<dbReference type="eggNOG" id="KOG1226">
    <property type="taxonomic scope" value="Eukaryota"/>
</dbReference>
<evidence type="ECO:0000256" key="12">
    <source>
        <dbReference type="ARBA" id="ARBA00022989"/>
    </source>
</evidence>
<evidence type="ECO:0000259" key="23">
    <source>
        <dbReference type="SMART" id="SM01241"/>
    </source>
</evidence>
<dbReference type="Gene3D" id="3.40.50.410">
    <property type="entry name" value="von Willebrand factor, type A domain"/>
    <property type="match status" value="1"/>
</dbReference>
<dbReference type="PIRSF" id="PIRSF002512">
    <property type="entry name" value="Integrin_B"/>
    <property type="match status" value="1"/>
</dbReference>
<feature type="disulfide bond" evidence="17">
    <location>
        <begin position="590"/>
        <end position="619"/>
    </location>
</feature>
<evidence type="ECO:0000313" key="25">
    <source>
        <dbReference type="EMBL" id="EDV26654.1"/>
    </source>
</evidence>
<keyword evidence="26" id="KW-1185">Reference proteome</keyword>
<dbReference type="InterPro" id="IPR033760">
    <property type="entry name" value="Integrin_beta_N"/>
</dbReference>
<feature type="domain" description="Integrin beta subunit VWA" evidence="21">
    <location>
        <begin position="33"/>
        <end position="450"/>
    </location>
</feature>
<feature type="disulfide bond" evidence="17">
    <location>
        <begin position="37"/>
        <end position="68"/>
    </location>
</feature>
<keyword evidence="12 19" id="KW-1133">Transmembrane helix</keyword>
<keyword evidence="15 17" id="KW-1015">Disulfide bond</keyword>
<dbReference type="HOGENOM" id="CLU_011772_0_1_1"/>
<evidence type="ECO:0000256" key="19">
    <source>
        <dbReference type="SAM" id="Phobius"/>
    </source>
</evidence>
<evidence type="ECO:0000313" key="26">
    <source>
        <dbReference type="Proteomes" id="UP000009022"/>
    </source>
</evidence>
<evidence type="ECO:0000259" key="24">
    <source>
        <dbReference type="SMART" id="SM01242"/>
    </source>
</evidence>
<evidence type="ECO:0000256" key="7">
    <source>
        <dbReference type="ARBA" id="ARBA00022729"/>
    </source>
</evidence>
<dbReference type="GO" id="GO:0008305">
    <property type="term" value="C:integrin complex"/>
    <property type="evidence" value="ECO:0000318"/>
    <property type="project" value="GO_Central"/>
</dbReference>
<dbReference type="AlphaFoldDB" id="B3RT93"/>
<name>B3RT93_TRIAD</name>
<protein>
    <recommendedName>
        <fullName evidence="18">Integrin beta</fullName>
    </recommendedName>
</protein>
<dbReference type="InterPro" id="IPR012896">
    <property type="entry name" value="Integrin_bsu_tail"/>
</dbReference>
<evidence type="ECO:0000256" key="3">
    <source>
        <dbReference type="ARBA" id="ARBA00022475"/>
    </source>
</evidence>
<dbReference type="GO" id="GO:0005178">
    <property type="term" value="F:integrin binding"/>
    <property type="evidence" value="ECO:0000318"/>
    <property type="project" value="GO_Central"/>
</dbReference>
<dbReference type="PhylomeDB" id="B3RT93"/>
<dbReference type="GO" id="GO:0046872">
    <property type="term" value="F:metal ion binding"/>
    <property type="evidence" value="ECO:0007669"/>
    <property type="project" value="UniProtKB-KW"/>
</dbReference>
<feature type="disulfide bond" evidence="17">
    <location>
        <begin position="185"/>
        <end position="198"/>
    </location>
</feature>
<accession>B3RT93</accession>
<evidence type="ECO:0000256" key="13">
    <source>
        <dbReference type="ARBA" id="ARBA00023037"/>
    </source>
</evidence>
<dbReference type="Proteomes" id="UP000009022">
    <property type="component" value="Unassembled WGS sequence"/>
</dbReference>
<keyword evidence="11 18" id="KW-0130">Cell adhesion</keyword>
<evidence type="ECO:0000256" key="6">
    <source>
        <dbReference type="ARBA" id="ARBA00022723"/>
    </source>
</evidence>
<dbReference type="CTD" id="6752396"/>
<dbReference type="GeneID" id="6752396"/>
<feature type="disulfide bond" evidence="17">
    <location>
        <begin position="537"/>
        <end position="542"/>
    </location>
</feature>
<dbReference type="GO" id="GO:0007160">
    <property type="term" value="P:cell-matrix adhesion"/>
    <property type="evidence" value="ECO:0000318"/>
    <property type="project" value="GO_Central"/>
</dbReference>
<keyword evidence="14 19" id="KW-0472">Membrane</keyword>
<evidence type="ECO:0000256" key="14">
    <source>
        <dbReference type="ARBA" id="ARBA00023136"/>
    </source>
</evidence>